<organism evidence="1 2">
    <name type="scientific">Faecalibacterium prausnitzii</name>
    <dbReference type="NCBI Taxonomy" id="853"/>
    <lineage>
        <taxon>Bacteria</taxon>
        <taxon>Bacillati</taxon>
        <taxon>Bacillota</taxon>
        <taxon>Clostridia</taxon>
        <taxon>Eubacteriales</taxon>
        <taxon>Oscillospiraceae</taxon>
        <taxon>Faecalibacterium</taxon>
    </lineage>
</organism>
<reference evidence="1 2" key="1">
    <citation type="submission" date="2018-08" db="EMBL/GenBank/DDBJ databases">
        <title>A genome reference for cultivated species of the human gut microbiota.</title>
        <authorList>
            <person name="Zou Y."/>
            <person name="Xue W."/>
            <person name="Luo G."/>
        </authorList>
    </citation>
    <scope>NUCLEOTIDE SEQUENCE [LARGE SCALE GENOMIC DNA]</scope>
    <source>
        <strain evidence="1 2">AF32-8AC</strain>
    </source>
</reference>
<dbReference type="AlphaFoldDB" id="A0A3E2U4D6"/>
<evidence type="ECO:0000313" key="1">
    <source>
        <dbReference type="EMBL" id="RGB91007.1"/>
    </source>
</evidence>
<comment type="caution">
    <text evidence="1">The sequence shown here is derived from an EMBL/GenBank/DDBJ whole genome shotgun (WGS) entry which is preliminary data.</text>
</comment>
<gene>
    <name evidence="1" type="ORF">DWZ46_09515</name>
</gene>
<accession>A0A3E2U4D6</accession>
<dbReference type="Proteomes" id="UP000260991">
    <property type="component" value="Unassembled WGS sequence"/>
</dbReference>
<name>A0A3E2U4D6_9FIRM</name>
<dbReference type="EMBL" id="QVER01000010">
    <property type="protein sequence ID" value="RGB91007.1"/>
    <property type="molecule type" value="Genomic_DNA"/>
</dbReference>
<evidence type="ECO:0000313" key="2">
    <source>
        <dbReference type="Proteomes" id="UP000260991"/>
    </source>
</evidence>
<sequence length="95" mass="10684">MDESKKPCAPVEEEGRDYDALGLFRREGDNETLMAAMGLWEMLPGWMEARRMALVDPDYNRKISAMVADLAGTVQKAAQEMAEWGQEECAPGRME</sequence>
<dbReference type="RefSeq" id="WP_158403358.1">
    <property type="nucleotide sequence ID" value="NZ_QVER01000010.1"/>
</dbReference>
<proteinExistence type="predicted"/>
<protein>
    <submittedName>
        <fullName evidence="1">Uncharacterized protein</fullName>
    </submittedName>
</protein>